<feature type="domain" description="Orn/Lys/Arg decarboxylases family 1 pyridoxal-P attachment site" evidence="6">
    <location>
        <begin position="7"/>
        <end position="309"/>
    </location>
</feature>
<dbReference type="Pfam" id="PF03711">
    <property type="entry name" value="OKR_DC_1_C"/>
    <property type="match status" value="1"/>
</dbReference>
<evidence type="ECO:0000313" key="8">
    <source>
        <dbReference type="EMBL" id="KHK98744.1"/>
    </source>
</evidence>
<evidence type="ECO:0000256" key="1">
    <source>
        <dbReference type="ARBA" id="ARBA00001933"/>
    </source>
</evidence>
<dbReference type="InterPro" id="IPR015424">
    <property type="entry name" value="PyrdxlP-dep_Trfase"/>
</dbReference>
<dbReference type="Gene3D" id="3.90.100.10">
    <property type="entry name" value="Orn/Lys/Arg decarboxylase, C-terminal domain"/>
    <property type="match status" value="1"/>
</dbReference>
<dbReference type="PANTHER" id="PTHR43277">
    <property type="entry name" value="ARGININE DECARBOXYLASE"/>
    <property type="match status" value="1"/>
</dbReference>
<keyword evidence="4" id="KW-0663">Pyridoxal phosphate</keyword>
<sequence>MDHSIAPVLDALADYRRLDRYGFTPPGHRQGRGADPRVRDVLGGALAVDVLATAGLDDRTSGNGYLQRAQDLMADAVGADRAFFPTCGSSLSVKASILAVTRGQGDILIGRDAHKSVVAGLVLSGLQPRWIDVRYDRELHLAHPPSPAAVEEMWQRYPDASAALITSPTPYGTCTDLKAVADICHSHGKPLIVDEAWGAHLPFHESLPTWAMDAGADICVVSVHKMGIGFEQGSVYHLQGGLVDPIRLKQCADVLATTSSNVLLYAAIDGWRRQMVEHGHDLLTRALDLTERFRAAVDAIDGLHVLRDELLSAEASHDLDPLHVLIDVSGLGASGYQVADWLRAEHRIDMGISDHRRVEATLSQCDDDETTGRLLDALRLLPDAARQWRPGPPVVLPGESAFVPEQARAPREAFFGPVEAVPATEAAGRICAEQLTPYPPGIPAILPGEVIVAEVVEYLRSGLAAGMVIPDAADPTLETVRVVRDVPDGGLAA</sequence>
<gene>
    <name evidence="8" type="ORF">LK09_07450</name>
</gene>
<evidence type="ECO:0000256" key="3">
    <source>
        <dbReference type="ARBA" id="ARBA00022793"/>
    </source>
</evidence>
<dbReference type="InterPro" id="IPR036633">
    <property type="entry name" value="Prn/Lys/Arg_de-COase_C_sf"/>
</dbReference>
<dbReference type="InterPro" id="IPR000310">
    <property type="entry name" value="Orn/Lys/Arg_deCO2ase_major_dom"/>
</dbReference>
<comment type="cofactor">
    <cofactor evidence="1">
        <name>pyridoxal 5'-phosphate</name>
        <dbReference type="ChEBI" id="CHEBI:597326"/>
    </cofactor>
</comment>
<dbReference type="STRING" id="1348253.LK09_07450"/>
<dbReference type="Gene3D" id="3.40.640.10">
    <property type="entry name" value="Type I PLP-dependent aspartate aminotransferase-like (Major domain)"/>
    <property type="match status" value="1"/>
</dbReference>
<reference evidence="8 9" key="1">
    <citation type="submission" date="2014-11" db="EMBL/GenBank/DDBJ databases">
        <title>Genome sequence of Microbacterium mangrovi MUSC 115(T).</title>
        <authorList>
            <person name="Lee L.-H."/>
        </authorList>
    </citation>
    <scope>NUCLEOTIDE SEQUENCE [LARGE SCALE GENOMIC DNA]</scope>
    <source>
        <strain evidence="8 9">MUSC 115</strain>
    </source>
</reference>
<dbReference type="InterPro" id="IPR008286">
    <property type="entry name" value="Prn/Lys/Arg_de-COase_C"/>
</dbReference>
<evidence type="ECO:0000259" key="6">
    <source>
        <dbReference type="Pfam" id="PF01276"/>
    </source>
</evidence>
<proteinExistence type="inferred from homology"/>
<dbReference type="SUPFAM" id="SSF55904">
    <property type="entry name" value="Ornithine decarboxylase C-terminal domain"/>
    <property type="match status" value="1"/>
</dbReference>
<dbReference type="AlphaFoldDB" id="A0A0B2A5G9"/>
<dbReference type="Proteomes" id="UP000031030">
    <property type="component" value="Unassembled WGS sequence"/>
</dbReference>
<dbReference type="EMBL" id="JTDK01000006">
    <property type="protein sequence ID" value="KHK98744.1"/>
    <property type="molecule type" value="Genomic_DNA"/>
</dbReference>
<name>A0A0B2A5G9_9MICO</name>
<dbReference type="GO" id="GO:0016831">
    <property type="term" value="F:carboxy-lyase activity"/>
    <property type="evidence" value="ECO:0007669"/>
    <property type="project" value="UniProtKB-KW"/>
</dbReference>
<dbReference type="SUPFAM" id="SSF53383">
    <property type="entry name" value="PLP-dependent transferases"/>
    <property type="match status" value="1"/>
</dbReference>
<evidence type="ECO:0000256" key="2">
    <source>
        <dbReference type="ARBA" id="ARBA00010671"/>
    </source>
</evidence>
<comment type="caution">
    <text evidence="8">The sequence shown here is derived from an EMBL/GenBank/DDBJ whole genome shotgun (WGS) entry which is preliminary data.</text>
</comment>
<dbReference type="RefSeq" id="WP_039397560.1">
    <property type="nucleotide sequence ID" value="NZ_JTDK01000006.1"/>
</dbReference>
<keyword evidence="3" id="KW-0210">Decarboxylase</keyword>
<comment type="similarity">
    <text evidence="2">Belongs to the Orn/Lys/Arg decarboxylase class-I family.</text>
</comment>
<keyword evidence="5" id="KW-0456">Lyase</keyword>
<organism evidence="8 9">
    <name type="scientific">Microbacterium mangrovi</name>
    <dbReference type="NCBI Taxonomy" id="1348253"/>
    <lineage>
        <taxon>Bacteria</taxon>
        <taxon>Bacillati</taxon>
        <taxon>Actinomycetota</taxon>
        <taxon>Actinomycetes</taxon>
        <taxon>Micrococcales</taxon>
        <taxon>Microbacteriaceae</taxon>
        <taxon>Microbacterium</taxon>
    </lineage>
</organism>
<evidence type="ECO:0000313" key="9">
    <source>
        <dbReference type="Proteomes" id="UP000031030"/>
    </source>
</evidence>
<evidence type="ECO:0000256" key="5">
    <source>
        <dbReference type="ARBA" id="ARBA00023239"/>
    </source>
</evidence>
<dbReference type="PANTHER" id="PTHR43277:SF4">
    <property type="entry name" value="ARGININE DECARBOXYLASE"/>
    <property type="match status" value="1"/>
</dbReference>
<protein>
    <submittedName>
        <fullName evidence="8">Ornithine decarboxylase</fullName>
    </submittedName>
</protein>
<accession>A0A0B2A5G9</accession>
<dbReference type="Pfam" id="PF01276">
    <property type="entry name" value="OKR_DC_1"/>
    <property type="match status" value="1"/>
</dbReference>
<keyword evidence="9" id="KW-1185">Reference proteome</keyword>
<dbReference type="OrthoDB" id="9815233at2"/>
<dbReference type="InterPro" id="IPR052357">
    <property type="entry name" value="Orn_Lys_Arg_decarboxylase-I"/>
</dbReference>
<dbReference type="InterPro" id="IPR015421">
    <property type="entry name" value="PyrdxlP-dep_Trfase_major"/>
</dbReference>
<evidence type="ECO:0000259" key="7">
    <source>
        <dbReference type="Pfam" id="PF03711"/>
    </source>
</evidence>
<evidence type="ECO:0000256" key="4">
    <source>
        <dbReference type="ARBA" id="ARBA00022898"/>
    </source>
</evidence>
<feature type="domain" description="Orn/Lys/Arg decarboxylase C-terminal" evidence="7">
    <location>
        <begin position="407"/>
        <end position="461"/>
    </location>
</feature>